<evidence type="ECO:0000256" key="1">
    <source>
        <dbReference type="SAM" id="Phobius"/>
    </source>
</evidence>
<gene>
    <name evidence="3" type="ORF">GCM10007927_07800</name>
</gene>
<dbReference type="Pfam" id="PF13400">
    <property type="entry name" value="Tad"/>
    <property type="match status" value="1"/>
</dbReference>
<dbReference type="Proteomes" id="UP001161388">
    <property type="component" value="Unassembled WGS sequence"/>
</dbReference>
<keyword evidence="4" id="KW-1185">Reference proteome</keyword>
<protein>
    <recommendedName>
        <fullName evidence="2">Putative Flp pilus-assembly TadG-like N-terminal domain-containing protein</fullName>
    </recommendedName>
</protein>
<reference evidence="3" key="1">
    <citation type="journal article" date="2014" name="Int. J. Syst. Evol. Microbiol.">
        <title>Complete genome of a new Firmicutes species belonging to the dominant human colonic microbiota ('Ruminococcus bicirculans') reveals two chromosomes and a selective capacity to utilize plant glucans.</title>
        <authorList>
            <consortium name="NISC Comparative Sequencing Program"/>
            <person name="Wegmann U."/>
            <person name="Louis P."/>
            <person name="Goesmann A."/>
            <person name="Henrissat B."/>
            <person name="Duncan S.H."/>
            <person name="Flint H.J."/>
        </authorList>
    </citation>
    <scope>NUCLEOTIDE SEQUENCE</scope>
    <source>
        <strain evidence="3">NBRC 109915</strain>
    </source>
</reference>
<keyword evidence="1" id="KW-1133">Transmembrane helix</keyword>
<sequence>MTQLLRKKRADLSDLATFYRNFAKDEDGVVTIFACFMVFMMIMVGGIGVDMMRHEMERTRIQAVADRAVLAAADLDQRLQPEAVVRDYFAKSGMADFVSEVTVDQGLNYRTVTVDATANVDTQFMDFLGVDSLSVPSVSTAEEKVNKVEISMVLDISGSMRHNNKMSNLHDAAGSFLDAVLKEETRDLISVSVVPYTAQVNAGKDIFDLMDVDQTHDYSHCIDFTDADFGYPAIYAGHVQGSEPYEHMQHFDAGYSWNGSRSENAITNPGCPKQPYEAITAFSQDKEALKAQINQFRPRANTAIHLGMKWGVGMLDPAWQAFNSALPEVDEAFRDRPAAYPDPDAPGTNETLKTIILMTDGENVSTQRIVKDYVYARESHWLHWSKYPLNYYLNRHVRSRDHWRWKYTKYTPSFADSLLSDICDAAKENNIVIWSIGFEVTDHGANVMRDCASSPSHFFRVEGIEITEAFDSIARQINQLRLTQ</sequence>
<accession>A0ABQ5VFC4</accession>
<dbReference type="InterPro" id="IPR036465">
    <property type="entry name" value="vWFA_dom_sf"/>
</dbReference>
<dbReference type="InterPro" id="IPR028087">
    <property type="entry name" value="Tad_N"/>
</dbReference>
<proteinExistence type="predicted"/>
<comment type="caution">
    <text evidence="3">The sequence shown here is derived from an EMBL/GenBank/DDBJ whole genome shotgun (WGS) entry which is preliminary data.</text>
</comment>
<dbReference type="RefSeq" id="WP_284370767.1">
    <property type="nucleotide sequence ID" value="NZ_BSNL01000001.1"/>
</dbReference>
<evidence type="ECO:0000313" key="3">
    <source>
        <dbReference type="EMBL" id="GLQ25977.1"/>
    </source>
</evidence>
<dbReference type="EMBL" id="BSNL01000001">
    <property type="protein sequence ID" value="GLQ25977.1"/>
    <property type="molecule type" value="Genomic_DNA"/>
</dbReference>
<keyword evidence="1" id="KW-0812">Transmembrane</keyword>
<keyword evidence="1" id="KW-0472">Membrane</keyword>
<feature type="domain" description="Putative Flp pilus-assembly TadG-like N-terminal" evidence="2">
    <location>
        <begin position="28"/>
        <end position="73"/>
    </location>
</feature>
<dbReference type="Gene3D" id="3.40.50.410">
    <property type="entry name" value="von Willebrand factor, type A domain"/>
    <property type="match status" value="1"/>
</dbReference>
<feature type="transmembrane region" description="Helical" evidence="1">
    <location>
        <begin position="28"/>
        <end position="49"/>
    </location>
</feature>
<name>A0ABQ5VFC4_9RHOB</name>
<organism evidence="3 4">
    <name type="scientific">Sulfitobacter pacificus</name>
    <dbReference type="NCBI Taxonomy" id="1499314"/>
    <lineage>
        <taxon>Bacteria</taxon>
        <taxon>Pseudomonadati</taxon>
        <taxon>Pseudomonadota</taxon>
        <taxon>Alphaproteobacteria</taxon>
        <taxon>Rhodobacterales</taxon>
        <taxon>Roseobacteraceae</taxon>
        <taxon>Sulfitobacter</taxon>
    </lineage>
</organism>
<evidence type="ECO:0000313" key="4">
    <source>
        <dbReference type="Proteomes" id="UP001161388"/>
    </source>
</evidence>
<dbReference type="SUPFAM" id="SSF53300">
    <property type="entry name" value="vWA-like"/>
    <property type="match status" value="1"/>
</dbReference>
<reference evidence="3" key="2">
    <citation type="submission" date="2023-01" db="EMBL/GenBank/DDBJ databases">
        <title>Draft genome sequence of Sulfitobacter pacificus strain NBRC 109915.</title>
        <authorList>
            <person name="Sun Q."/>
            <person name="Mori K."/>
        </authorList>
    </citation>
    <scope>NUCLEOTIDE SEQUENCE</scope>
    <source>
        <strain evidence="3">NBRC 109915</strain>
    </source>
</reference>
<evidence type="ECO:0000259" key="2">
    <source>
        <dbReference type="Pfam" id="PF13400"/>
    </source>
</evidence>